<dbReference type="InterPro" id="IPR004843">
    <property type="entry name" value="Calcineurin-like_PHP"/>
</dbReference>
<evidence type="ECO:0000256" key="1">
    <source>
        <dbReference type="ARBA" id="ARBA00022475"/>
    </source>
</evidence>
<evidence type="ECO:0000256" key="6">
    <source>
        <dbReference type="SAM" id="Phobius"/>
    </source>
</evidence>
<proteinExistence type="predicted"/>
<keyword evidence="6" id="KW-1133">Transmembrane helix</keyword>
<sequence>MNPKPPRSDMVVRSTIQPLARGVAFGSLLLASAITARWLFLQTRRIVLRPTPFTTPPLGPAAVEPQRRRIVVSDLHLGGGDRLDDFAEDATFAAFLEHYVAGGAPTDLILAGDSFEFLQIRLPTIADDDYSQAAALARIAVIVEAHSTFFAALARFVADPRHQVTLLIGNHDFELHYPAVKAHLAAALGLSPHDPRLRFGRDYHGGGVYIVHGNQFDVWNRFVNFGGISEPFEVVRGSQLVKEVINDLEDDPLPFAALIDNVKPTSALFWYLVALPRLRDAASRRFLARGLAGFFQVVALPTPHHMPIDGRSPTSIRRRLQILNGLWQLVMRFRRGRVARHREVARQVGAVAGVVEPPGSMLDQMQVEAVRQIERERRAFNDRFTREMQKIARQPQHQHDSFFVCGHTHLARIVNLGHGQTYFNVGTWTEIIQNVATMRRQEQRFPFLEITYPHGPTPQAHLLVWNGPDEPPHLWHV</sequence>
<reference evidence="8 9" key="1">
    <citation type="submission" date="2018-12" db="EMBL/GenBank/DDBJ databases">
        <title>Genome Sequence of Candidatus Viridilinea halotolerans isolated from saline sulfide-rich spring.</title>
        <authorList>
            <person name="Grouzdev D.S."/>
            <person name="Burganskaya E.I."/>
            <person name="Krutkina M.S."/>
            <person name="Sukhacheva M.V."/>
            <person name="Gorlenko V.M."/>
        </authorList>
    </citation>
    <scope>NUCLEOTIDE SEQUENCE [LARGE SCALE GENOMIC DNA]</scope>
    <source>
        <strain evidence="8">Chok-6</strain>
    </source>
</reference>
<protein>
    <submittedName>
        <fullName evidence="8">UDP-2,3-diacylglucosamine diphosphatase</fullName>
    </submittedName>
</protein>
<name>A0A426TT77_9CHLR</name>
<dbReference type="GO" id="GO:0009245">
    <property type="term" value="P:lipid A biosynthetic process"/>
    <property type="evidence" value="ECO:0007669"/>
    <property type="project" value="TreeGrafter"/>
</dbReference>
<dbReference type="EMBL" id="RSAS01000779">
    <property type="protein sequence ID" value="RRR67578.1"/>
    <property type="molecule type" value="Genomic_DNA"/>
</dbReference>
<dbReference type="InterPro" id="IPR043461">
    <property type="entry name" value="LpxH-like"/>
</dbReference>
<organism evidence="8 9">
    <name type="scientific">Candidatus Viridilinea halotolerans</name>
    <dbReference type="NCBI Taxonomy" id="2491704"/>
    <lineage>
        <taxon>Bacteria</taxon>
        <taxon>Bacillati</taxon>
        <taxon>Chloroflexota</taxon>
        <taxon>Chloroflexia</taxon>
        <taxon>Chloroflexales</taxon>
        <taxon>Chloroflexineae</taxon>
        <taxon>Oscillochloridaceae</taxon>
        <taxon>Candidatus Viridilinea</taxon>
    </lineage>
</organism>
<evidence type="ECO:0000259" key="7">
    <source>
        <dbReference type="Pfam" id="PF00149"/>
    </source>
</evidence>
<dbReference type="GO" id="GO:0046872">
    <property type="term" value="F:metal ion binding"/>
    <property type="evidence" value="ECO:0007669"/>
    <property type="project" value="UniProtKB-KW"/>
</dbReference>
<evidence type="ECO:0000313" key="9">
    <source>
        <dbReference type="Proteomes" id="UP000280307"/>
    </source>
</evidence>
<dbReference type="Pfam" id="PF00149">
    <property type="entry name" value="Metallophos"/>
    <property type="match status" value="1"/>
</dbReference>
<dbReference type="PANTHER" id="PTHR34990:SF2">
    <property type="entry name" value="BLL8164 PROTEIN"/>
    <property type="match status" value="1"/>
</dbReference>
<dbReference type="Proteomes" id="UP000280307">
    <property type="component" value="Unassembled WGS sequence"/>
</dbReference>
<dbReference type="GO" id="GO:0008758">
    <property type="term" value="F:UDP-2,3-diacylglucosamine hydrolase activity"/>
    <property type="evidence" value="ECO:0007669"/>
    <property type="project" value="TreeGrafter"/>
</dbReference>
<keyword evidence="6" id="KW-0812">Transmembrane</keyword>
<keyword evidence="3" id="KW-0479">Metal-binding</keyword>
<keyword evidence="5" id="KW-0464">Manganese</keyword>
<keyword evidence="1" id="KW-1003">Cell membrane</keyword>
<gene>
    <name evidence="8" type="ORF">EI684_18745</name>
</gene>
<evidence type="ECO:0000256" key="4">
    <source>
        <dbReference type="ARBA" id="ARBA00023136"/>
    </source>
</evidence>
<comment type="caution">
    <text evidence="8">The sequence shown here is derived from an EMBL/GenBank/DDBJ whole genome shotgun (WGS) entry which is preliminary data.</text>
</comment>
<evidence type="ECO:0000256" key="5">
    <source>
        <dbReference type="ARBA" id="ARBA00023211"/>
    </source>
</evidence>
<feature type="transmembrane region" description="Helical" evidence="6">
    <location>
        <begin position="20"/>
        <end position="40"/>
    </location>
</feature>
<keyword evidence="4 6" id="KW-0472">Membrane</keyword>
<evidence type="ECO:0000256" key="3">
    <source>
        <dbReference type="ARBA" id="ARBA00022723"/>
    </source>
</evidence>
<dbReference type="PANTHER" id="PTHR34990">
    <property type="entry name" value="UDP-2,3-DIACYLGLUCOSAMINE HYDROLASE-RELATED"/>
    <property type="match status" value="1"/>
</dbReference>
<evidence type="ECO:0000313" key="8">
    <source>
        <dbReference type="EMBL" id="RRR67578.1"/>
    </source>
</evidence>
<feature type="domain" description="Calcineurin-like phosphoesterase" evidence="7">
    <location>
        <begin position="70"/>
        <end position="237"/>
    </location>
</feature>
<dbReference type="InterPro" id="IPR029052">
    <property type="entry name" value="Metallo-depent_PP-like"/>
</dbReference>
<evidence type="ECO:0000256" key="2">
    <source>
        <dbReference type="ARBA" id="ARBA00022519"/>
    </source>
</evidence>
<keyword evidence="2" id="KW-0997">Cell inner membrane</keyword>
<accession>A0A426TT77</accession>
<dbReference type="SUPFAM" id="SSF56300">
    <property type="entry name" value="Metallo-dependent phosphatases"/>
    <property type="match status" value="1"/>
</dbReference>
<dbReference type="GO" id="GO:0016020">
    <property type="term" value="C:membrane"/>
    <property type="evidence" value="ECO:0007669"/>
    <property type="project" value="GOC"/>
</dbReference>
<dbReference type="AlphaFoldDB" id="A0A426TT77"/>